<sequence>MQRPEALHPSSWALLEFLGQRSLLGFGVLLVWMVLFHMLVNVWLLCVFTSLLVVLGSWLGSQAVLDSGSIVHLERFIPLERLPESPESECQLDREIQSTVHKIIRDFVSSWYRTVSTEPEFELQVESAMLAMAMELKRRAKRVDRRALTRRVLDLCGSHLRSYKKAKQLMVEEKEPNADNSLWGLYCQAGSPHPALKSSALEVNYTRAIVDLLLHVLVPAPHLETRTGRFVVGELITCNVLLPLIGKLSEPDWLNVLIVDIFTKSGQQASEEVQPTNTLPTPPLLPPQHTLQQNLEVPSTLTLSIPLETPIVTEPPTPELAAYDITDSEELYSQQVVEEEETGPDVGTKLFVAGKPSVSPMEYLRPGKFNPFYQEADSDLESPLSDFKKSSMESLVLIGDEMLSDRLPECATPTDAYSVMDPEDELQASAGLGEGSCPRVLIPEQPDRPNTLTDLADTRLSGNGAVQGVLSEPEKEPSGVTFAPKSNSSELRVPTPTLQMCSPTTVVAPLSPFSFEPPSSPEGPVIIQNLRISGTITAKEHRGTGSHPYTLYTIKYETAVDSENPDVPQSVAYHMVNRRYSEFLNLQTRLEEKPELRKILKNVKGPKKIFPDLPFGNMDSDKVEARKGLLETFLKQLCAIPETANSEEMQEFLALNTDARIAFVKKPFIVARIDKIVVNAIVDTLKTAFPRSEPQSPTEDVDTEPDGKAPSDTKKTKSRLRFSSKIAPVLNVIDMQPKVLYCFDERSTVFSGLSLAGLEAFITEQERLVGKVPVLLREAEGEKDVCLANSDVWQRPGKQHHGVACHEASAEMALADVALDILCLLMRDQWSWLCTENIQRTIRLMFGTLIDRWLDVGVANLTCTQYWVVYLRVLQEAIWPGGTLPAQPRPERTPQQKENTHRLSLQCLMRLIPDLVSDLLGYEKYRMTWQTALESLQDPQINRKLESMFLHHAAQQNRLNCSKKTCTVQVNCTASQTAGFYMTGVCNKTLSTLLPPAVYELHWSCQRIGHSSLRIRVRAHHSLWVPGVGVHVCSEQGPCSIKYGPHINSIFFTAPVC</sequence>
<dbReference type="SMART" id="SM00313">
    <property type="entry name" value="PXA"/>
    <property type="match status" value="1"/>
</dbReference>
<dbReference type="InterPro" id="IPR037909">
    <property type="entry name" value="SNX19_PX"/>
</dbReference>
<feature type="compositionally biased region" description="Polar residues" evidence="2">
    <location>
        <begin position="484"/>
        <end position="496"/>
    </location>
</feature>
<feature type="region of interest" description="Disordered" evidence="2">
    <location>
        <begin position="691"/>
        <end position="717"/>
    </location>
</feature>
<dbReference type="InterPro" id="IPR003114">
    <property type="entry name" value="Phox_assoc"/>
</dbReference>
<name>A0A8C9QS10_SCLFO</name>
<dbReference type="Pfam" id="PF00787">
    <property type="entry name" value="PX"/>
    <property type="match status" value="1"/>
</dbReference>
<reference evidence="6" key="2">
    <citation type="submission" date="2025-08" db="UniProtKB">
        <authorList>
            <consortium name="Ensembl"/>
        </authorList>
    </citation>
    <scope>IDENTIFICATION</scope>
</reference>
<evidence type="ECO:0000256" key="3">
    <source>
        <dbReference type="SAM" id="Phobius"/>
    </source>
</evidence>
<evidence type="ECO:0000313" key="7">
    <source>
        <dbReference type="Proteomes" id="UP000694397"/>
    </source>
</evidence>
<dbReference type="Pfam" id="PF02194">
    <property type="entry name" value="PXA"/>
    <property type="match status" value="1"/>
</dbReference>
<dbReference type="PANTHER" id="PTHR22775:SF31">
    <property type="entry name" value="SORTING NEXIN-19"/>
    <property type="match status" value="1"/>
</dbReference>
<dbReference type="SMART" id="SM00312">
    <property type="entry name" value="PX"/>
    <property type="match status" value="1"/>
</dbReference>
<dbReference type="OrthoDB" id="5582218at2759"/>
<evidence type="ECO:0000259" key="5">
    <source>
        <dbReference type="PROSITE" id="PS51207"/>
    </source>
</evidence>
<dbReference type="GeneTree" id="ENSGT00950000182856"/>
<organism evidence="6 7">
    <name type="scientific">Scleropages formosus</name>
    <name type="common">Asian bonytongue</name>
    <name type="synonym">Osteoglossum formosum</name>
    <dbReference type="NCBI Taxonomy" id="113540"/>
    <lineage>
        <taxon>Eukaryota</taxon>
        <taxon>Metazoa</taxon>
        <taxon>Chordata</taxon>
        <taxon>Craniata</taxon>
        <taxon>Vertebrata</taxon>
        <taxon>Euteleostomi</taxon>
        <taxon>Actinopterygii</taxon>
        <taxon>Neopterygii</taxon>
        <taxon>Teleostei</taxon>
        <taxon>Osteoglossocephala</taxon>
        <taxon>Osteoglossomorpha</taxon>
        <taxon>Osteoglossiformes</taxon>
        <taxon>Osteoglossidae</taxon>
        <taxon>Scleropages</taxon>
    </lineage>
</organism>
<feature type="transmembrane region" description="Helical" evidence="3">
    <location>
        <begin position="42"/>
        <end position="60"/>
    </location>
</feature>
<accession>A0A8C9QS10</accession>
<dbReference type="PANTHER" id="PTHR22775">
    <property type="entry name" value="SORTING NEXIN"/>
    <property type="match status" value="1"/>
</dbReference>
<reference evidence="6" key="3">
    <citation type="submission" date="2025-09" db="UniProtKB">
        <authorList>
            <consortium name="Ensembl"/>
        </authorList>
    </citation>
    <scope>IDENTIFICATION</scope>
</reference>
<feature type="region of interest" description="Disordered" evidence="2">
    <location>
        <begin position="469"/>
        <end position="496"/>
    </location>
</feature>
<dbReference type="PROSITE" id="PS50195">
    <property type="entry name" value="PX"/>
    <property type="match status" value="1"/>
</dbReference>
<evidence type="ECO:0000256" key="1">
    <source>
        <dbReference type="ARBA" id="ARBA00010883"/>
    </source>
</evidence>
<evidence type="ECO:0000313" key="6">
    <source>
        <dbReference type="Ensembl" id="ENSSFOP00015001867.1"/>
    </source>
</evidence>
<keyword evidence="7" id="KW-1185">Reference proteome</keyword>
<dbReference type="InterPro" id="IPR013937">
    <property type="entry name" value="Sorting_nexin_C"/>
</dbReference>
<dbReference type="Gene3D" id="3.30.1520.10">
    <property type="entry name" value="Phox-like domain"/>
    <property type="match status" value="1"/>
</dbReference>
<evidence type="ECO:0000256" key="2">
    <source>
        <dbReference type="SAM" id="MobiDB-lite"/>
    </source>
</evidence>
<dbReference type="CDD" id="cd06893">
    <property type="entry name" value="PX_SNX19"/>
    <property type="match status" value="1"/>
</dbReference>
<gene>
    <name evidence="6" type="primary">SNX19</name>
    <name evidence="6" type="synonym">snx19b</name>
</gene>
<comment type="similarity">
    <text evidence="1">Belongs to the sorting nexin family.</text>
</comment>
<keyword evidence="3" id="KW-0472">Membrane</keyword>
<reference evidence="6 7" key="1">
    <citation type="submission" date="2019-04" db="EMBL/GenBank/DDBJ databases">
        <authorList>
            <consortium name="Wellcome Sanger Institute Data Sharing"/>
        </authorList>
    </citation>
    <scope>NUCLEOTIDE SEQUENCE [LARGE SCALE GENOMIC DNA]</scope>
</reference>
<feature type="compositionally biased region" description="Basic and acidic residues" evidence="2">
    <location>
        <begin position="705"/>
        <end position="715"/>
    </location>
</feature>
<keyword evidence="3" id="KW-1133">Transmembrane helix</keyword>
<dbReference type="AlphaFoldDB" id="A0A8C9QS10"/>
<dbReference type="PROSITE" id="PS51207">
    <property type="entry name" value="PXA"/>
    <property type="match status" value="1"/>
</dbReference>
<dbReference type="InterPro" id="IPR036871">
    <property type="entry name" value="PX_dom_sf"/>
</dbReference>
<dbReference type="GO" id="GO:0035091">
    <property type="term" value="F:phosphatidylinositol binding"/>
    <property type="evidence" value="ECO:0007669"/>
    <property type="project" value="InterPro"/>
</dbReference>
<keyword evidence="3" id="KW-0812">Transmembrane</keyword>
<dbReference type="Proteomes" id="UP000694397">
    <property type="component" value="Chromosome 10"/>
</dbReference>
<feature type="transmembrane region" description="Helical" evidence="3">
    <location>
        <begin position="12"/>
        <end position="35"/>
    </location>
</feature>
<evidence type="ECO:0000259" key="4">
    <source>
        <dbReference type="PROSITE" id="PS50195"/>
    </source>
</evidence>
<dbReference type="SUPFAM" id="SSF64268">
    <property type="entry name" value="PX domain"/>
    <property type="match status" value="1"/>
</dbReference>
<feature type="domain" description="PXA" evidence="5">
    <location>
        <begin position="89"/>
        <end position="266"/>
    </location>
</feature>
<dbReference type="Pfam" id="PF08628">
    <property type="entry name" value="Nexin_C"/>
    <property type="match status" value="1"/>
</dbReference>
<proteinExistence type="inferred from homology"/>
<protein>
    <submittedName>
        <fullName evidence="6">Sorting nexin 19a</fullName>
    </submittedName>
</protein>
<dbReference type="InterPro" id="IPR001683">
    <property type="entry name" value="PX_dom"/>
</dbReference>
<dbReference type="Ensembl" id="ENSSFOT00015001907.2">
    <property type="protein sequence ID" value="ENSSFOP00015001867.1"/>
    <property type="gene ID" value="ENSSFOG00015001263.2"/>
</dbReference>
<feature type="domain" description="PX" evidence="4">
    <location>
        <begin position="530"/>
        <end position="660"/>
    </location>
</feature>